<evidence type="ECO:0000256" key="1">
    <source>
        <dbReference type="SAM" id="MobiDB-lite"/>
    </source>
</evidence>
<dbReference type="OrthoDB" id="7695642at2759"/>
<protein>
    <recommendedName>
        <fullName evidence="4">Reverse transcriptase domain-containing protein</fullName>
    </recommendedName>
</protein>
<gene>
    <name evidence="2" type="ORF">EVAR_22630_1</name>
</gene>
<dbReference type="AlphaFoldDB" id="A0A4C1VJQ9"/>
<evidence type="ECO:0000313" key="3">
    <source>
        <dbReference type="Proteomes" id="UP000299102"/>
    </source>
</evidence>
<proteinExistence type="predicted"/>
<feature type="region of interest" description="Disordered" evidence="1">
    <location>
        <begin position="1"/>
        <end position="32"/>
    </location>
</feature>
<comment type="caution">
    <text evidence="2">The sequence shown here is derived from an EMBL/GenBank/DDBJ whole genome shotgun (WGS) entry which is preliminary data.</text>
</comment>
<keyword evidence="3" id="KW-1185">Reference proteome</keyword>
<evidence type="ECO:0008006" key="4">
    <source>
        <dbReference type="Google" id="ProtNLM"/>
    </source>
</evidence>
<accession>A0A4C1VJQ9</accession>
<dbReference type="EMBL" id="BGZK01000362">
    <property type="protein sequence ID" value="GBP39226.1"/>
    <property type="molecule type" value="Genomic_DNA"/>
</dbReference>
<reference evidence="2 3" key="1">
    <citation type="journal article" date="2019" name="Commun. Biol.">
        <title>The bagworm genome reveals a unique fibroin gene that provides high tensile strength.</title>
        <authorList>
            <person name="Kono N."/>
            <person name="Nakamura H."/>
            <person name="Ohtoshi R."/>
            <person name="Tomita M."/>
            <person name="Numata K."/>
            <person name="Arakawa K."/>
        </authorList>
    </citation>
    <scope>NUCLEOTIDE SEQUENCE [LARGE SCALE GENOMIC DNA]</scope>
</reference>
<name>A0A4C1VJQ9_EUMVA</name>
<dbReference type="Proteomes" id="UP000299102">
    <property type="component" value="Unassembled WGS sequence"/>
</dbReference>
<sequence>MAGHKKPVARPQIPDKPLRNGNGLPERPGGIRRRRVQEDDFEVLYIELDSRSNLLESRPRLLNLSWIKESRTRFSRDLGVYVQAFADDVFLMFFGQSTVLEAEANQVLAHVKDWGDRNKHSHSGQGHVGIKSGIVRTIYVVVVEPIVVFASCAWVPAASKLGVRKMFDALQHSVTLKACRANRTVSLHSALILAKLLPLDIWVRETAWLYEVKCRKHLRSICADRELESPVDFCELPHPAHVPELGYESVEDLDTTTIDRLAIVGPHTYTDGS</sequence>
<organism evidence="2 3">
    <name type="scientific">Eumeta variegata</name>
    <name type="common">Bagworm moth</name>
    <name type="synonym">Eumeta japonica</name>
    <dbReference type="NCBI Taxonomy" id="151549"/>
    <lineage>
        <taxon>Eukaryota</taxon>
        <taxon>Metazoa</taxon>
        <taxon>Ecdysozoa</taxon>
        <taxon>Arthropoda</taxon>
        <taxon>Hexapoda</taxon>
        <taxon>Insecta</taxon>
        <taxon>Pterygota</taxon>
        <taxon>Neoptera</taxon>
        <taxon>Endopterygota</taxon>
        <taxon>Lepidoptera</taxon>
        <taxon>Glossata</taxon>
        <taxon>Ditrysia</taxon>
        <taxon>Tineoidea</taxon>
        <taxon>Psychidae</taxon>
        <taxon>Oiketicinae</taxon>
        <taxon>Eumeta</taxon>
    </lineage>
</organism>
<evidence type="ECO:0000313" key="2">
    <source>
        <dbReference type="EMBL" id="GBP39226.1"/>
    </source>
</evidence>